<sequence length="193" mass="22780">MNTTNSTYSIKSVNIRTTDLRRRLLMSSSAVAIFEAFLKESIGEEVLVVNTNIGMEVYYYSKNDYSTFIRESILLYTIKYIDQSKLKFKNLLTREEVYQSFCEALMTFAQYPQVFLAYTKKFIHLKEKNETSKYVFPILNGFFEEVLKFLTETGKMPHYEKIKRAKNQIKKPDPDDLIIKDLISEILLKKHYN</sequence>
<keyword evidence="2" id="KW-1185">Reference proteome</keyword>
<dbReference type="STRING" id="570521.SAMN04488508_103338"/>
<dbReference type="AlphaFoldDB" id="A0A1M6EC45"/>
<proteinExistence type="predicted"/>
<dbReference type="OrthoDB" id="1450004at2"/>
<gene>
    <name evidence="1" type="ORF">SAMN04488508_103338</name>
</gene>
<reference evidence="2" key="1">
    <citation type="submission" date="2016-11" db="EMBL/GenBank/DDBJ databases">
        <authorList>
            <person name="Varghese N."/>
            <person name="Submissions S."/>
        </authorList>
    </citation>
    <scope>NUCLEOTIDE SEQUENCE [LARGE SCALE GENOMIC DNA]</scope>
    <source>
        <strain evidence="2">DSM 22623</strain>
    </source>
</reference>
<protein>
    <submittedName>
        <fullName evidence="1">Uncharacterized protein</fullName>
    </submittedName>
</protein>
<name>A0A1M6EC45_9FLAO</name>
<evidence type="ECO:0000313" key="2">
    <source>
        <dbReference type="Proteomes" id="UP000184432"/>
    </source>
</evidence>
<evidence type="ECO:0000313" key="1">
    <source>
        <dbReference type="EMBL" id="SHI83087.1"/>
    </source>
</evidence>
<dbReference type="RefSeq" id="WP_073315676.1">
    <property type="nucleotide sequence ID" value="NZ_FQYP01000003.1"/>
</dbReference>
<dbReference type="EMBL" id="FQYP01000003">
    <property type="protein sequence ID" value="SHI83087.1"/>
    <property type="molecule type" value="Genomic_DNA"/>
</dbReference>
<accession>A0A1M6EC45</accession>
<organism evidence="1 2">
    <name type="scientific">Aquimarina spongiae</name>
    <dbReference type="NCBI Taxonomy" id="570521"/>
    <lineage>
        <taxon>Bacteria</taxon>
        <taxon>Pseudomonadati</taxon>
        <taxon>Bacteroidota</taxon>
        <taxon>Flavobacteriia</taxon>
        <taxon>Flavobacteriales</taxon>
        <taxon>Flavobacteriaceae</taxon>
        <taxon>Aquimarina</taxon>
    </lineage>
</organism>
<dbReference type="Proteomes" id="UP000184432">
    <property type="component" value="Unassembled WGS sequence"/>
</dbReference>